<organism evidence="2 3">
    <name type="scientific">Penicillium patulum</name>
    <name type="common">Penicillium griseofulvum</name>
    <dbReference type="NCBI Taxonomy" id="5078"/>
    <lineage>
        <taxon>Eukaryota</taxon>
        <taxon>Fungi</taxon>
        <taxon>Dikarya</taxon>
        <taxon>Ascomycota</taxon>
        <taxon>Pezizomycotina</taxon>
        <taxon>Eurotiomycetes</taxon>
        <taxon>Eurotiomycetidae</taxon>
        <taxon>Eurotiales</taxon>
        <taxon>Aspergillaceae</taxon>
        <taxon>Penicillium</taxon>
    </lineage>
</organism>
<dbReference type="STRING" id="5078.A0A135LIE0"/>
<dbReference type="AlphaFoldDB" id="A0A135LIE0"/>
<dbReference type="EMBL" id="LHQR01000065">
    <property type="protein sequence ID" value="KXG48708.1"/>
    <property type="molecule type" value="Genomic_DNA"/>
</dbReference>
<proteinExistence type="predicted"/>
<dbReference type="OrthoDB" id="2142759at2759"/>
<evidence type="ECO:0000313" key="2">
    <source>
        <dbReference type="EMBL" id="KXG48708.1"/>
    </source>
</evidence>
<comment type="caution">
    <text evidence="2">The sequence shown here is derived from an EMBL/GenBank/DDBJ whole genome shotgun (WGS) entry which is preliminary data.</text>
</comment>
<evidence type="ECO:0000313" key="3">
    <source>
        <dbReference type="Proteomes" id="UP000070168"/>
    </source>
</evidence>
<dbReference type="RefSeq" id="XP_040647244.1">
    <property type="nucleotide sequence ID" value="XM_040790291.1"/>
</dbReference>
<dbReference type="OMA" id="SQNICII"/>
<accession>A0A135LIE0</accession>
<dbReference type="InterPro" id="IPR003615">
    <property type="entry name" value="HNH_nuc"/>
</dbReference>
<evidence type="ECO:0000259" key="1">
    <source>
        <dbReference type="Pfam" id="PF13391"/>
    </source>
</evidence>
<name>A0A135LIE0_PENPA</name>
<sequence length="320" mass="36153">MTTRVLETPRYPELNLRIYQDNGSLLAAMLIPTEQRHRYISGEMLYRYCSLIFLFPEEKNWGIFRLLKTGATGGILRSSGRTSVNPGDYIVLDQDQNPITVNLTTNSAPRRIRTHDISPKSQGYSECDQLQIKFRNSLRKRDDRCAITGRSAARTLEQPFLGLEATHIFPVSMLGEWTKQGYRQYITDTRPTSEIGESGLYSIQNGLLLGAEVHCLFDQFQLGVDPDADYKIIVFAPDPEGMGGNRLRSSARCGTECVSADLLRWHLRMCLYKALKANAELEPIWEEDLGEDPVASILEQPDAAERMEVELFTRLGGQIA</sequence>
<dbReference type="Proteomes" id="UP000070168">
    <property type="component" value="Unassembled WGS sequence"/>
</dbReference>
<keyword evidence="3" id="KW-1185">Reference proteome</keyword>
<gene>
    <name evidence="2" type="ORF">PGRI_025780</name>
</gene>
<reference evidence="2 3" key="1">
    <citation type="journal article" date="2016" name="BMC Genomics">
        <title>Genome sequencing and secondary metabolism of the postharvest pathogen Penicillium griseofulvum.</title>
        <authorList>
            <person name="Banani H."/>
            <person name="Marcet-Houben M."/>
            <person name="Ballester A.R."/>
            <person name="Abbruscato P."/>
            <person name="Gonzalez-Candelas L."/>
            <person name="Gabaldon T."/>
            <person name="Spadaro D."/>
        </authorList>
    </citation>
    <scope>NUCLEOTIDE SEQUENCE [LARGE SCALE GENOMIC DNA]</scope>
    <source>
        <strain evidence="2 3">PG3</strain>
    </source>
</reference>
<feature type="domain" description="HNH nuclease" evidence="1">
    <location>
        <begin position="145"/>
        <end position="225"/>
    </location>
</feature>
<protein>
    <recommendedName>
        <fullName evidence="1">HNH nuclease domain-containing protein</fullName>
    </recommendedName>
</protein>
<dbReference type="GeneID" id="63705591"/>
<dbReference type="Pfam" id="PF13391">
    <property type="entry name" value="HNH_2"/>
    <property type="match status" value="1"/>
</dbReference>